<name>A0AAD1C3G9_METFU</name>
<accession>A0AAD1C3G9</accession>
<dbReference type="Proteomes" id="UP000218554">
    <property type="component" value="Chromosome"/>
</dbReference>
<feature type="region of interest" description="Disordered" evidence="1">
    <location>
        <begin position="1"/>
        <end position="38"/>
    </location>
</feature>
<reference evidence="2 3" key="2">
    <citation type="journal article" date="2017" name="Int. J. Syst. Evol. Microbiol.">
        <title>Pseudomonas furukawaii sp. nov., a polychlorinated biphenyl-degrading bacterium isolated from biphenyl-contaminated soil in Japan.</title>
        <authorList>
            <person name="Kimura N."/>
            <person name="Watanabe T."/>
            <person name="Suenaga H."/>
            <person name="Fujihara H."/>
            <person name="Futagami T."/>
            <person name="Goto M."/>
            <person name="Hanada S."/>
            <person name="Hirose J."/>
        </authorList>
    </citation>
    <scope>NUCLEOTIDE SEQUENCE [LARGE SCALE GENOMIC DNA]</scope>
    <source>
        <strain evidence="3">DSM 10086 / NBRC 110670 / KF707</strain>
    </source>
</reference>
<reference evidence="3" key="1">
    <citation type="submission" date="2015-05" db="EMBL/GenBank/DDBJ databases">
        <title>Draft genome sequencing of a biphenyl-degrading bacterium, Pseudomonas balearica KF707 (=NBRC110670).</title>
        <authorList>
            <person name="Kimura N."/>
            <person name="Hirose J."/>
            <person name="Watanabe T."/>
            <person name="Suenaga H."/>
            <person name="Fujihara H."/>
            <person name="Noguchi M."/>
            <person name="Hashimoto M."/>
            <person name="Shimodaira J."/>
            <person name="Tsuchikane K."/>
            <person name="Hosoyama A."/>
            <person name="Yamazoe A."/>
            <person name="Fujita N."/>
            <person name="Furukawa K."/>
        </authorList>
    </citation>
    <scope>NUCLEOTIDE SEQUENCE [LARGE SCALE GENOMIC DNA]</scope>
    <source>
        <strain evidence="3">DSM 10086 / NBRC 110670 / KF707</strain>
    </source>
</reference>
<evidence type="ECO:0000313" key="3">
    <source>
        <dbReference type="Proteomes" id="UP000218554"/>
    </source>
</evidence>
<keyword evidence="3" id="KW-1185">Reference proteome</keyword>
<protein>
    <submittedName>
        <fullName evidence="2">Uncharacterized protein</fullName>
    </submittedName>
</protein>
<evidence type="ECO:0000313" key="2">
    <source>
        <dbReference type="EMBL" id="BAU76759.1"/>
    </source>
</evidence>
<organism evidence="2 3">
    <name type="scientific">Metapseudomonas furukawaii</name>
    <name type="common">Pseudomonas furukawaii</name>
    <dbReference type="NCBI Taxonomy" id="1149133"/>
    <lineage>
        <taxon>Bacteria</taxon>
        <taxon>Pseudomonadati</taxon>
        <taxon>Pseudomonadota</taxon>
        <taxon>Gammaproteobacteria</taxon>
        <taxon>Pseudomonadales</taxon>
        <taxon>Pseudomonadaceae</taxon>
        <taxon>Metapseudomonas</taxon>
    </lineage>
</organism>
<dbReference type="KEGG" id="pfuw:KF707C_50710"/>
<evidence type="ECO:0000256" key="1">
    <source>
        <dbReference type="SAM" id="MobiDB-lite"/>
    </source>
</evidence>
<sequence>MRRMGLSIASLPRPAWTGAFPGAAGQPIPALSGGDKAA</sequence>
<gene>
    <name evidence="2" type="ORF">KF707C_50710</name>
</gene>
<dbReference type="EMBL" id="AP014862">
    <property type="protein sequence ID" value="BAU76759.1"/>
    <property type="molecule type" value="Genomic_DNA"/>
</dbReference>
<dbReference type="AlphaFoldDB" id="A0AAD1C3G9"/>
<proteinExistence type="predicted"/>